<evidence type="ECO:0000313" key="9">
    <source>
        <dbReference type="EMBL" id="MBU8877315.1"/>
    </source>
</evidence>
<keyword evidence="10" id="KW-1185">Reference proteome</keyword>
<comment type="subcellular location">
    <subcellularLocation>
        <location evidence="1 7">Cell membrane</location>
        <topology evidence="1 7">Multi-pass membrane protein</topology>
    </subcellularLocation>
</comment>
<accession>A0ABS6ISJ2</accession>
<dbReference type="InterPro" id="IPR045621">
    <property type="entry name" value="BPD_transp_1_N"/>
</dbReference>
<keyword evidence="4 7" id="KW-0812">Transmembrane</keyword>
<reference evidence="9 10" key="1">
    <citation type="submission" date="2021-06" db="EMBL/GenBank/DDBJ databases">
        <authorList>
            <person name="Lee D.H."/>
        </authorList>
    </citation>
    <scope>NUCLEOTIDE SEQUENCE [LARGE SCALE GENOMIC DNA]</scope>
    <source>
        <strain evidence="9 10">MMS21-HV4-11</strain>
    </source>
</reference>
<feature type="transmembrane region" description="Helical" evidence="7">
    <location>
        <begin position="129"/>
        <end position="159"/>
    </location>
</feature>
<feature type="transmembrane region" description="Helical" evidence="7">
    <location>
        <begin position="95"/>
        <end position="117"/>
    </location>
</feature>
<dbReference type="Pfam" id="PF19300">
    <property type="entry name" value="BPD_transp_1_N"/>
    <property type="match status" value="1"/>
</dbReference>
<feature type="domain" description="ABC transmembrane type-1" evidence="8">
    <location>
        <begin position="93"/>
        <end position="307"/>
    </location>
</feature>
<evidence type="ECO:0000256" key="5">
    <source>
        <dbReference type="ARBA" id="ARBA00022989"/>
    </source>
</evidence>
<evidence type="ECO:0000313" key="10">
    <source>
        <dbReference type="Proteomes" id="UP000727907"/>
    </source>
</evidence>
<protein>
    <submittedName>
        <fullName evidence="9">ABC transporter permease</fullName>
    </submittedName>
</protein>
<comment type="caution">
    <text evidence="9">The sequence shown here is derived from an EMBL/GenBank/DDBJ whole genome shotgun (WGS) entry which is preliminary data.</text>
</comment>
<evidence type="ECO:0000256" key="3">
    <source>
        <dbReference type="ARBA" id="ARBA00022475"/>
    </source>
</evidence>
<name>A0ABS6ISJ2_9HYPH</name>
<organism evidence="9 10">
    <name type="scientific">Reyranella humidisoli</name>
    <dbReference type="NCBI Taxonomy" id="2849149"/>
    <lineage>
        <taxon>Bacteria</taxon>
        <taxon>Pseudomonadati</taxon>
        <taxon>Pseudomonadota</taxon>
        <taxon>Alphaproteobacteria</taxon>
        <taxon>Hyphomicrobiales</taxon>
        <taxon>Reyranellaceae</taxon>
        <taxon>Reyranella</taxon>
    </lineage>
</organism>
<feature type="transmembrane region" description="Helical" evidence="7">
    <location>
        <begin position="184"/>
        <end position="203"/>
    </location>
</feature>
<sequence length="319" mass="33712">MRLLWRSLFLAAAVWLAATLAFVLVHLAPGGPAIALGGESGAPGYLEEVQKLYGLDRPLPEIYADWLLNILRGNLGYSYRSQQPVLTLILERLPVTLALVAPAILFSALAGIALGLARIPTQDRPGHGFVAAMAALHALPSYIVGQALVIVLALGLGLLPVQGLVDARSAATGAARLLDMARHLVLPVLTLALHHIAFMALLTRARVARELARPYTVTAAAKGLTQAGVRRRHALPNAMPGIATLFGARLGGFVAGAVVVETLFALPGLGRLIVTSAIARDHPVVIGIVLFTTAVVVATNLAVDMLLRWLDPRLDEADR</sequence>
<keyword evidence="6 7" id="KW-0472">Membrane</keyword>
<dbReference type="Proteomes" id="UP000727907">
    <property type="component" value="Unassembled WGS sequence"/>
</dbReference>
<dbReference type="PROSITE" id="PS50928">
    <property type="entry name" value="ABC_TM1"/>
    <property type="match status" value="1"/>
</dbReference>
<comment type="similarity">
    <text evidence="7">Belongs to the binding-protein-dependent transport system permease family.</text>
</comment>
<dbReference type="Pfam" id="PF00528">
    <property type="entry name" value="BPD_transp_1"/>
    <property type="match status" value="1"/>
</dbReference>
<dbReference type="InterPro" id="IPR000515">
    <property type="entry name" value="MetI-like"/>
</dbReference>
<evidence type="ECO:0000259" key="8">
    <source>
        <dbReference type="PROSITE" id="PS50928"/>
    </source>
</evidence>
<feature type="transmembrane region" description="Helical" evidence="7">
    <location>
        <begin position="284"/>
        <end position="303"/>
    </location>
</feature>
<dbReference type="PANTHER" id="PTHR43163">
    <property type="entry name" value="DIPEPTIDE TRANSPORT SYSTEM PERMEASE PROTEIN DPPB-RELATED"/>
    <property type="match status" value="1"/>
</dbReference>
<keyword evidence="5 7" id="KW-1133">Transmembrane helix</keyword>
<keyword evidence="3" id="KW-1003">Cell membrane</keyword>
<proteinExistence type="inferred from homology"/>
<dbReference type="EMBL" id="JAHOPB010000004">
    <property type="protein sequence ID" value="MBU8877315.1"/>
    <property type="molecule type" value="Genomic_DNA"/>
</dbReference>
<dbReference type="PANTHER" id="PTHR43163:SF6">
    <property type="entry name" value="DIPEPTIDE TRANSPORT SYSTEM PERMEASE PROTEIN DPPB-RELATED"/>
    <property type="match status" value="1"/>
</dbReference>
<evidence type="ECO:0000256" key="7">
    <source>
        <dbReference type="RuleBase" id="RU363032"/>
    </source>
</evidence>
<feature type="transmembrane region" description="Helical" evidence="7">
    <location>
        <begin position="241"/>
        <end position="264"/>
    </location>
</feature>
<gene>
    <name evidence="9" type="ORF">KQ910_26340</name>
</gene>
<dbReference type="RefSeq" id="WP_216967054.1">
    <property type="nucleotide sequence ID" value="NZ_JAHOPB010000004.1"/>
</dbReference>
<evidence type="ECO:0000256" key="4">
    <source>
        <dbReference type="ARBA" id="ARBA00022692"/>
    </source>
</evidence>
<keyword evidence="2 7" id="KW-0813">Transport</keyword>
<evidence type="ECO:0000256" key="2">
    <source>
        <dbReference type="ARBA" id="ARBA00022448"/>
    </source>
</evidence>
<evidence type="ECO:0000256" key="6">
    <source>
        <dbReference type="ARBA" id="ARBA00023136"/>
    </source>
</evidence>
<dbReference type="CDD" id="cd06261">
    <property type="entry name" value="TM_PBP2"/>
    <property type="match status" value="1"/>
</dbReference>
<evidence type="ECO:0000256" key="1">
    <source>
        <dbReference type="ARBA" id="ARBA00004651"/>
    </source>
</evidence>